<dbReference type="PRINTS" id="PR00131">
    <property type="entry name" value="GLHYDRLASE1"/>
</dbReference>
<dbReference type="PANTHER" id="PTHR10353">
    <property type="entry name" value="GLYCOSYL HYDROLASE"/>
    <property type="match status" value="1"/>
</dbReference>
<dbReference type="InterPro" id="IPR017853">
    <property type="entry name" value="GH"/>
</dbReference>
<sequence length="458" mass="52488">MESKSKASFNLALNLILLLLNLPLRVVLSVDEYSINDFPLDFVFGSGTTAYQWEGAVNEDGRTPSVWDTFAHDGDMHEENGDVACDGYHKYKEDVKLMVETGLEAYRFSISWSRLIPNGRGPINPKALEFYNNLINELISNGIQPHVTLNNFDFPQALEDEYGGWISPQMISDFTNYADVCFREFGDRVLYWITVNEPNMIALGGYDQAIVPPQHCSPPFCVNKSIRGNSTTEPYLVVHHILLAHSSAVRLYRTKYKDKQHGFVGITIYIFGLFPHTNTEKDRTATERYRDFTVGWIMEPLLHGDYPISMRETAGARIPSFTNRESEQYPVAPWGLQEELNKFKLRYGNLPIFIYENGQRTPSNASLQDESRVKYLHGYIGATLDALRNGSNIRGYFAWSFLDLFELLDGYKVSYGLYYVDRNDPELKRYPKLSAKWFNWFLRGRRSTSIVGAMKLAV</sequence>
<dbReference type="PROSITE" id="PS00653">
    <property type="entry name" value="GLYCOSYL_HYDROL_F1_2"/>
    <property type="match status" value="1"/>
</dbReference>
<name>A0A445E8M5_ARAHY</name>
<keyword evidence="2" id="KW-0378">Hydrolase</keyword>
<comment type="caution">
    <text evidence="5">The sequence shown here is derived from an EMBL/GenBank/DDBJ whole genome shotgun (WGS) entry which is preliminary data.</text>
</comment>
<dbReference type="EMBL" id="SDMP01000002">
    <property type="protein sequence ID" value="RYR71693.1"/>
    <property type="molecule type" value="Genomic_DNA"/>
</dbReference>
<feature type="chain" id="PRO_5019085590" description="Beta-glucosidase" evidence="4">
    <location>
        <begin position="30"/>
        <end position="458"/>
    </location>
</feature>
<feature type="signal peptide" evidence="4">
    <location>
        <begin position="1"/>
        <end position="29"/>
    </location>
</feature>
<dbReference type="Pfam" id="PF00232">
    <property type="entry name" value="Glyco_hydro_1"/>
    <property type="match status" value="2"/>
</dbReference>
<dbReference type="AlphaFoldDB" id="A0A445E8M5"/>
<accession>A0A445E8M5</accession>
<proteinExistence type="inferred from homology"/>
<reference evidence="5 6" key="1">
    <citation type="submission" date="2019-01" db="EMBL/GenBank/DDBJ databases">
        <title>Sequencing of cultivated peanut Arachis hypogaea provides insights into genome evolution and oil improvement.</title>
        <authorList>
            <person name="Chen X."/>
        </authorList>
    </citation>
    <scope>NUCLEOTIDE SEQUENCE [LARGE SCALE GENOMIC DNA]</scope>
    <source>
        <strain evidence="6">cv. Fuhuasheng</strain>
        <tissue evidence="5">Leaves</tissue>
    </source>
</reference>
<evidence type="ECO:0000256" key="3">
    <source>
        <dbReference type="RuleBase" id="RU003690"/>
    </source>
</evidence>
<evidence type="ECO:0000256" key="4">
    <source>
        <dbReference type="SAM" id="SignalP"/>
    </source>
</evidence>
<dbReference type="Proteomes" id="UP000289738">
    <property type="component" value="Chromosome A02"/>
</dbReference>
<dbReference type="SUPFAM" id="SSF51445">
    <property type="entry name" value="(Trans)glycosidases"/>
    <property type="match status" value="1"/>
</dbReference>
<keyword evidence="6" id="KW-1185">Reference proteome</keyword>
<evidence type="ECO:0000313" key="5">
    <source>
        <dbReference type="EMBL" id="RYR71693.1"/>
    </source>
</evidence>
<gene>
    <name evidence="5" type="ORF">Ahy_A02g005914</name>
</gene>
<evidence type="ECO:0008006" key="7">
    <source>
        <dbReference type="Google" id="ProtNLM"/>
    </source>
</evidence>
<dbReference type="GO" id="GO:0005975">
    <property type="term" value="P:carbohydrate metabolic process"/>
    <property type="evidence" value="ECO:0007669"/>
    <property type="project" value="InterPro"/>
</dbReference>
<organism evidence="5 6">
    <name type="scientific">Arachis hypogaea</name>
    <name type="common">Peanut</name>
    <dbReference type="NCBI Taxonomy" id="3818"/>
    <lineage>
        <taxon>Eukaryota</taxon>
        <taxon>Viridiplantae</taxon>
        <taxon>Streptophyta</taxon>
        <taxon>Embryophyta</taxon>
        <taxon>Tracheophyta</taxon>
        <taxon>Spermatophyta</taxon>
        <taxon>Magnoliopsida</taxon>
        <taxon>eudicotyledons</taxon>
        <taxon>Gunneridae</taxon>
        <taxon>Pentapetalae</taxon>
        <taxon>rosids</taxon>
        <taxon>fabids</taxon>
        <taxon>Fabales</taxon>
        <taxon>Fabaceae</taxon>
        <taxon>Papilionoideae</taxon>
        <taxon>50 kb inversion clade</taxon>
        <taxon>dalbergioids sensu lato</taxon>
        <taxon>Dalbergieae</taxon>
        <taxon>Pterocarpus clade</taxon>
        <taxon>Arachis</taxon>
    </lineage>
</organism>
<evidence type="ECO:0000313" key="6">
    <source>
        <dbReference type="Proteomes" id="UP000289738"/>
    </source>
</evidence>
<dbReference type="PANTHER" id="PTHR10353:SF29">
    <property type="entry name" value="BETA-GLUCOSIDASE 11"/>
    <property type="match status" value="1"/>
</dbReference>
<comment type="similarity">
    <text evidence="1 3">Belongs to the glycosyl hydrolase 1 family.</text>
</comment>
<keyword evidence="4" id="KW-0732">Signal</keyword>
<evidence type="ECO:0000256" key="2">
    <source>
        <dbReference type="ARBA" id="ARBA00022801"/>
    </source>
</evidence>
<dbReference type="InterPro" id="IPR001360">
    <property type="entry name" value="Glyco_hydro_1"/>
</dbReference>
<evidence type="ECO:0000256" key="1">
    <source>
        <dbReference type="ARBA" id="ARBA00010838"/>
    </source>
</evidence>
<dbReference type="Gene3D" id="3.20.20.80">
    <property type="entry name" value="Glycosidases"/>
    <property type="match status" value="2"/>
</dbReference>
<dbReference type="GO" id="GO:0008422">
    <property type="term" value="F:beta-glucosidase activity"/>
    <property type="evidence" value="ECO:0007669"/>
    <property type="project" value="TreeGrafter"/>
</dbReference>
<dbReference type="InterPro" id="IPR033132">
    <property type="entry name" value="GH_1_N_CS"/>
</dbReference>
<protein>
    <recommendedName>
        <fullName evidence="7">Beta-glucosidase</fullName>
    </recommendedName>
</protein>